<keyword evidence="3" id="KW-1185">Reference proteome</keyword>
<reference evidence="2 3" key="1">
    <citation type="submission" date="2015-01" db="EMBL/GenBank/DDBJ databases">
        <title>The Genome Sequence of Capronia semiimmersa CBS27337.</title>
        <authorList>
            <consortium name="The Broad Institute Genomics Platform"/>
            <person name="Cuomo C."/>
            <person name="de Hoog S."/>
            <person name="Gorbushina A."/>
            <person name="Stielow B."/>
            <person name="Teixiera M."/>
            <person name="Abouelleil A."/>
            <person name="Chapman S.B."/>
            <person name="Priest M."/>
            <person name="Young S.K."/>
            <person name="Wortman J."/>
            <person name="Nusbaum C."/>
            <person name="Birren B."/>
        </authorList>
    </citation>
    <scope>NUCLEOTIDE SEQUENCE [LARGE SCALE GENOMIC DNA]</scope>
    <source>
        <strain evidence="2 3">CBS 27337</strain>
    </source>
</reference>
<feature type="region of interest" description="Disordered" evidence="1">
    <location>
        <begin position="56"/>
        <end position="77"/>
    </location>
</feature>
<evidence type="ECO:0000256" key="1">
    <source>
        <dbReference type="SAM" id="MobiDB-lite"/>
    </source>
</evidence>
<proteinExistence type="predicted"/>
<accession>A0A0D2E0D1</accession>
<protein>
    <submittedName>
        <fullName evidence="2">Uncharacterized protein</fullName>
    </submittedName>
</protein>
<evidence type="ECO:0000313" key="2">
    <source>
        <dbReference type="EMBL" id="KIW67822.1"/>
    </source>
</evidence>
<sequence>MLRSAIDSSWLSYSTNPNHLQDLKSHQTTSSEPSHIYPQMVQYDPFLGMFPTTTLPTRGRDAAQASNTNTEHSPAHNEIIHHRLRRLSSSGSHDPRCCSKCHLRLPSQDHLPALIRHDSTSSEEEWDGFCPDITMPKDLCPSPSRRSLQRRHSSLCPKNVANHERKASGSSPVQMLAKDHADALAHHHNKCNCETIIPQENLDERYGLVEEPQEMMRKRDSLDQEAAGRLADIMHQELVSDMEARQCML</sequence>
<dbReference type="Proteomes" id="UP000054266">
    <property type="component" value="Unassembled WGS sequence"/>
</dbReference>
<dbReference type="EMBL" id="KN846959">
    <property type="protein sequence ID" value="KIW67822.1"/>
    <property type="molecule type" value="Genomic_DNA"/>
</dbReference>
<dbReference type="HOGENOM" id="CLU_090380_0_0_1"/>
<organism evidence="2 3">
    <name type="scientific">Phialophora macrospora</name>
    <dbReference type="NCBI Taxonomy" id="1851006"/>
    <lineage>
        <taxon>Eukaryota</taxon>
        <taxon>Fungi</taxon>
        <taxon>Dikarya</taxon>
        <taxon>Ascomycota</taxon>
        <taxon>Pezizomycotina</taxon>
        <taxon>Eurotiomycetes</taxon>
        <taxon>Chaetothyriomycetidae</taxon>
        <taxon>Chaetothyriales</taxon>
        <taxon>Herpotrichiellaceae</taxon>
        <taxon>Phialophora</taxon>
    </lineage>
</organism>
<dbReference type="AlphaFoldDB" id="A0A0D2E0D1"/>
<evidence type="ECO:0000313" key="3">
    <source>
        <dbReference type="Proteomes" id="UP000054266"/>
    </source>
</evidence>
<gene>
    <name evidence="2" type="ORF">PV04_07048</name>
</gene>
<name>A0A0D2E0D1_9EURO</name>